<comment type="caution">
    <text evidence="2">The sequence shown here is derived from an EMBL/GenBank/DDBJ whole genome shotgun (WGS) entry which is preliminary data.</text>
</comment>
<name>A0A5J4U864_9EUKA</name>
<dbReference type="AlphaFoldDB" id="A0A5J4U864"/>
<dbReference type="EMBL" id="SNRW01019416">
    <property type="protein sequence ID" value="KAA6366403.1"/>
    <property type="molecule type" value="Genomic_DNA"/>
</dbReference>
<feature type="compositionally biased region" description="Polar residues" evidence="1">
    <location>
        <begin position="205"/>
        <end position="217"/>
    </location>
</feature>
<feature type="region of interest" description="Disordered" evidence="1">
    <location>
        <begin position="202"/>
        <end position="250"/>
    </location>
</feature>
<proteinExistence type="predicted"/>
<feature type="non-terminal residue" evidence="2">
    <location>
        <position position="1"/>
    </location>
</feature>
<sequence>NDDQNSLWKPFSDYQFAPPFIIGPDDEKEMKLVMELVEKKKIKDLLQKEKGFLFDTKEVIPTVPSQIPVADFGKQNINESSKNLLINRPQSKAQSIHTSSAPTTIALNRASNGQNELEAAAARKLMKDKLFSKLHNAALAKSQNANSVQTVKSPEEKLIADFPSKQVPSTSVSFVKQPNLPILMKSSSDLALKDELYSFEEVGPNPNQNEEQLTNEYLLTKPKKRKREEQNYDEINNDQENNLLSDDFID</sequence>
<dbReference type="Proteomes" id="UP000324800">
    <property type="component" value="Unassembled WGS sequence"/>
</dbReference>
<reference evidence="2 3" key="1">
    <citation type="submission" date="2019-03" db="EMBL/GenBank/DDBJ databases">
        <title>Single cell metagenomics reveals metabolic interactions within the superorganism composed of flagellate Streblomastix strix and complex community of Bacteroidetes bacteria on its surface.</title>
        <authorList>
            <person name="Treitli S.C."/>
            <person name="Kolisko M."/>
            <person name="Husnik F."/>
            <person name="Keeling P."/>
            <person name="Hampl V."/>
        </authorList>
    </citation>
    <scope>NUCLEOTIDE SEQUENCE [LARGE SCALE GENOMIC DNA]</scope>
    <source>
        <strain evidence="2">ST1C</strain>
    </source>
</reference>
<evidence type="ECO:0000313" key="3">
    <source>
        <dbReference type="Proteomes" id="UP000324800"/>
    </source>
</evidence>
<protein>
    <submittedName>
        <fullName evidence="2">Uncharacterized protein</fullName>
    </submittedName>
</protein>
<gene>
    <name evidence="2" type="ORF">EZS28_038071</name>
</gene>
<organism evidence="2 3">
    <name type="scientific">Streblomastix strix</name>
    <dbReference type="NCBI Taxonomy" id="222440"/>
    <lineage>
        <taxon>Eukaryota</taxon>
        <taxon>Metamonada</taxon>
        <taxon>Preaxostyla</taxon>
        <taxon>Oxymonadida</taxon>
        <taxon>Streblomastigidae</taxon>
        <taxon>Streblomastix</taxon>
    </lineage>
</organism>
<evidence type="ECO:0000256" key="1">
    <source>
        <dbReference type="SAM" id="MobiDB-lite"/>
    </source>
</evidence>
<accession>A0A5J4U864</accession>
<evidence type="ECO:0000313" key="2">
    <source>
        <dbReference type="EMBL" id="KAA6366403.1"/>
    </source>
</evidence>